<gene>
    <name evidence="3" type="ORF">ACEZDE_17360</name>
</gene>
<protein>
    <submittedName>
        <fullName evidence="3">Cupredoxin domain-containing protein</fullName>
    </submittedName>
</protein>
<dbReference type="Proteomes" id="UP001592531">
    <property type="component" value="Unassembled WGS sequence"/>
</dbReference>
<evidence type="ECO:0000313" key="4">
    <source>
        <dbReference type="Proteomes" id="UP001592531"/>
    </source>
</evidence>
<dbReference type="InterPro" id="IPR028096">
    <property type="entry name" value="EfeO_Cupredoxin"/>
</dbReference>
<keyword evidence="1" id="KW-0732">Signal</keyword>
<comment type="caution">
    <text evidence="3">The sequence shown here is derived from an EMBL/GenBank/DDBJ whole genome shotgun (WGS) entry which is preliminary data.</text>
</comment>
<evidence type="ECO:0000313" key="3">
    <source>
        <dbReference type="EMBL" id="MFC1418394.1"/>
    </source>
</evidence>
<dbReference type="EMBL" id="JBHFAB010000012">
    <property type="protein sequence ID" value="MFC1418394.1"/>
    <property type="molecule type" value="Genomic_DNA"/>
</dbReference>
<evidence type="ECO:0000256" key="1">
    <source>
        <dbReference type="SAM" id="SignalP"/>
    </source>
</evidence>
<organism evidence="3 4">
    <name type="scientific">Streptacidiphilus cavernicola</name>
    <dbReference type="NCBI Taxonomy" id="3342716"/>
    <lineage>
        <taxon>Bacteria</taxon>
        <taxon>Bacillati</taxon>
        <taxon>Actinomycetota</taxon>
        <taxon>Actinomycetes</taxon>
        <taxon>Kitasatosporales</taxon>
        <taxon>Streptomycetaceae</taxon>
        <taxon>Streptacidiphilus</taxon>
    </lineage>
</organism>
<accession>A0ABV6VX98</accession>
<keyword evidence="4" id="KW-1185">Reference proteome</keyword>
<feature type="chain" id="PRO_5045927470" evidence="1">
    <location>
        <begin position="24"/>
        <end position="139"/>
    </location>
</feature>
<dbReference type="Pfam" id="PF13473">
    <property type="entry name" value="Cupredoxin_1"/>
    <property type="match status" value="1"/>
</dbReference>
<proteinExistence type="predicted"/>
<dbReference type="SUPFAM" id="SSF49503">
    <property type="entry name" value="Cupredoxins"/>
    <property type="match status" value="1"/>
</dbReference>
<name>A0ABV6VX98_9ACTN</name>
<dbReference type="RefSeq" id="WP_380537191.1">
    <property type="nucleotide sequence ID" value="NZ_JBHFAB010000012.1"/>
</dbReference>
<dbReference type="PANTHER" id="PTHR36507">
    <property type="entry name" value="BLL1555 PROTEIN"/>
    <property type="match status" value="1"/>
</dbReference>
<reference evidence="3 4" key="1">
    <citation type="submission" date="2024-09" db="EMBL/GenBank/DDBJ databases">
        <authorList>
            <person name="Lee S.D."/>
        </authorList>
    </citation>
    <scope>NUCLEOTIDE SEQUENCE [LARGE SCALE GENOMIC DNA]</scope>
    <source>
        <strain evidence="3 4">N8-3</strain>
    </source>
</reference>
<feature type="domain" description="EfeO-type cupredoxin-like" evidence="2">
    <location>
        <begin position="45"/>
        <end position="138"/>
    </location>
</feature>
<evidence type="ECO:0000259" key="2">
    <source>
        <dbReference type="Pfam" id="PF13473"/>
    </source>
</evidence>
<dbReference type="InterPro" id="IPR052721">
    <property type="entry name" value="ET_Amicyanin"/>
</dbReference>
<dbReference type="PANTHER" id="PTHR36507:SF1">
    <property type="entry name" value="BLL1555 PROTEIN"/>
    <property type="match status" value="1"/>
</dbReference>
<dbReference type="InterPro" id="IPR008972">
    <property type="entry name" value="Cupredoxin"/>
</dbReference>
<feature type="signal peptide" evidence="1">
    <location>
        <begin position="1"/>
        <end position="23"/>
    </location>
</feature>
<sequence length="139" mass="14056">MFRSRRLLPLLLGLLLLPLSACSSGGSTSNQLSTTVTSAASSAAAAVSSAATATGSGTEVVIHNFAFAPDALTVKPGQKLTVVNKDSTAHTLTATGNKAFDTGTIAPGATATFTAPSTPGSYPYICTIHQFMHGTLTVK</sequence>
<dbReference type="Gene3D" id="2.60.40.420">
    <property type="entry name" value="Cupredoxins - blue copper proteins"/>
    <property type="match status" value="1"/>
</dbReference>